<dbReference type="EMBL" id="SAWZ01000002">
    <property type="protein sequence ID" value="RXR07414.1"/>
    <property type="molecule type" value="Genomic_DNA"/>
</dbReference>
<dbReference type="RefSeq" id="WP_129470228.1">
    <property type="nucleotide sequence ID" value="NZ_SAWZ01000002.1"/>
</dbReference>
<name>A0A4Q1JXK2_9GAMM</name>
<dbReference type="InterPro" id="IPR020904">
    <property type="entry name" value="Sc_DH/Rdtase_CS"/>
</dbReference>
<evidence type="ECO:0000259" key="3">
    <source>
        <dbReference type="SMART" id="SM00822"/>
    </source>
</evidence>
<dbReference type="SUPFAM" id="SSF51735">
    <property type="entry name" value="NAD(P)-binding Rossmann-fold domains"/>
    <property type="match status" value="1"/>
</dbReference>
<dbReference type="Pfam" id="PF00106">
    <property type="entry name" value="adh_short"/>
    <property type="match status" value="1"/>
</dbReference>
<reference evidence="4 5" key="1">
    <citation type="submission" date="2019-01" db="EMBL/GenBank/DDBJ databases">
        <title>Pseudoxanthomonas composti sp. nov., isolated from compost.</title>
        <authorList>
            <person name="Yang G."/>
        </authorList>
    </citation>
    <scope>NUCLEOTIDE SEQUENCE [LARGE SCALE GENOMIC DNA]</scope>
    <source>
        <strain evidence="4 5">GSS15</strain>
    </source>
</reference>
<evidence type="ECO:0000313" key="4">
    <source>
        <dbReference type="EMBL" id="RXR07414.1"/>
    </source>
</evidence>
<gene>
    <name evidence="4" type="ORF">EPA99_05725</name>
</gene>
<dbReference type="OrthoDB" id="9787298at2"/>
<comment type="similarity">
    <text evidence="1">Belongs to the short-chain dehydrogenases/reductases (SDR) family.</text>
</comment>
<feature type="domain" description="Ketoreductase" evidence="3">
    <location>
        <begin position="6"/>
        <end position="174"/>
    </location>
</feature>
<dbReference type="CDD" id="cd05233">
    <property type="entry name" value="SDR_c"/>
    <property type="match status" value="1"/>
</dbReference>
<keyword evidence="5" id="KW-1185">Reference proteome</keyword>
<dbReference type="SMART" id="SM00822">
    <property type="entry name" value="PKS_KR"/>
    <property type="match status" value="1"/>
</dbReference>
<dbReference type="NCBIfam" id="NF006565">
    <property type="entry name" value="PRK09072.1"/>
    <property type="match status" value="1"/>
</dbReference>
<dbReference type="PANTHER" id="PTHR44196:SF1">
    <property type="entry name" value="DEHYDROGENASE_REDUCTASE SDR FAMILY MEMBER 7B"/>
    <property type="match status" value="1"/>
</dbReference>
<keyword evidence="2" id="KW-0560">Oxidoreductase</keyword>
<dbReference type="PROSITE" id="PS00061">
    <property type="entry name" value="ADH_SHORT"/>
    <property type="match status" value="1"/>
</dbReference>
<evidence type="ECO:0000256" key="1">
    <source>
        <dbReference type="ARBA" id="ARBA00006484"/>
    </source>
</evidence>
<dbReference type="GO" id="GO:0016020">
    <property type="term" value="C:membrane"/>
    <property type="evidence" value="ECO:0007669"/>
    <property type="project" value="TreeGrafter"/>
</dbReference>
<dbReference type="PANTHER" id="PTHR44196">
    <property type="entry name" value="DEHYDROGENASE/REDUCTASE SDR FAMILY MEMBER 7B"/>
    <property type="match status" value="1"/>
</dbReference>
<accession>A0A4Q1JXK2</accession>
<proteinExistence type="inferred from homology"/>
<dbReference type="Proteomes" id="UP000289784">
    <property type="component" value="Unassembled WGS sequence"/>
</dbReference>
<dbReference type="InterPro" id="IPR057326">
    <property type="entry name" value="KR_dom"/>
</dbReference>
<dbReference type="Gene3D" id="3.40.50.720">
    <property type="entry name" value="NAD(P)-binding Rossmann-like Domain"/>
    <property type="match status" value="1"/>
</dbReference>
<protein>
    <submittedName>
        <fullName evidence="4">SDR family oxidoreductase</fullName>
    </submittedName>
</protein>
<organism evidence="4 5">
    <name type="scientific">Pseudoxanthomonas composti</name>
    <dbReference type="NCBI Taxonomy" id="2137479"/>
    <lineage>
        <taxon>Bacteria</taxon>
        <taxon>Pseudomonadati</taxon>
        <taxon>Pseudomonadota</taxon>
        <taxon>Gammaproteobacteria</taxon>
        <taxon>Lysobacterales</taxon>
        <taxon>Lysobacteraceae</taxon>
        <taxon>Pseudoxanthomonas</taxon>
    </lineage>
</organism>
<dbReference type="InterPro" id="IPR002347">
    <property type="entry name" value="SDR_fam"/>
</dbReference>
<dbReference type="InterPro" id="IPR036291">
    <property type="entry name" value="NAD(P)-bd_dom_sf"/>
</dbReference>
<evidence type="ECO:0000256" key="2">
    <source>
        <dbReference type="ARBA" id="ARBA00023002"/>
    </source>
</evidence>
<dbReference type="AlphaFoldDB" id="A0A4Q1JXK2"/>
<dbReference type="GO" id="GO:0016491">
    <property type="term" value="F:oxidoreductase activity"/>
    <property type="evidence" value="ECO:0007669"/>
    <property type="project" value="UniProtKB-KW"/>
</dbReference>
<dbReference type="PRINTS" id="PR00081">
    <property type="entry name" value="GDHRDH"/>
</dbReference>
<sequence length="279" mass="29675">MDLRGRTVILTGATGGIGSALCAELVAAGARVVAVGRSPGAVGALAGRFPAGCVVPAIADLASAQGRARLLEICGQLQPAPSLLVLGHARAGFGLFEDQTDQAIEVLLQTNVVGSVLLVRTLVPMLRQQPQAAVVVIGSTFGSLAFPGFSVYSASKFALRGLTEALSREYADTGLRFQYLAPRATRTSFNSDAVDALNRELKTSVDMPDEVARQLIAAIARQRPRLQLGWSERLFARINGLLPGLVDRSLRTQLPVIRRHASHHHSFSQEMSSHEAHSP</sequence>
<evidence type="ECO:0000313" key="5">
    <source>
        <dbReference type="Proteomes" id="UP000289784"/>
    </source>
</evidence>
<comment type="caution">
    <text evidence="4">The sequence shown here is derived from an EMBL/GenBank/DDBJ whole genome shotgun (WGS) entry which is preliminary data.</text>
</comment>